<dbReference type="PIRSF" id="PIRSF028205">
    <property type="entry name" value="UCP028205"/>
    <property type="match status" value="1"/>
</dbReference>
<dbReference type="InterPro" id="IPR052944">
    <property type="entry name" value="Sporulation_related"/>
</dbReference>
<name>C0QCP5_DESAH</name>
<organism evidence="3 4">
    <name type="scientific">Desulforapulum autotrophicum (strain ATCC 43914 / DSM 3382 / VKM B-1955 / HRM2)</name>
    <name type="common">Desulfobacterium autotrophicum</name>
    <dbReference type="NCBI Taxonomy" id="177437"/>
    <lineage>
        <taxon>Bacteria</taxon>
        <taxon>Pseudomonadati</taxon>
        <taxon>Thermodesulfobacteriota</taxon>
        <taxon>Desulfobacteria</taxon>
        <taxon>Desulfobacterales</taxon>
        <taxon>Desulfobacteraceae</taxon>
        <taxon>Desulforapulum</taxon>
    </lineage>
</organism>
<dbReference type="EMBL" id="CP001087">
    <property type="protein sequence ID" value="ACN15122.1"/>
    <property type="molecule type" value="Genomic_DNA"/>
</dbReference>
<dbReference type="Proteomes" id="UP000000442">
    <property type="component" value="Chromosome"/>
</dbReference>
<dbReference type="KEGG" id="dat:HRM2_20210"/>
<keyword evidence="1" id="KW-0732">Signal</keyword>
<dbReference type="AlphaFoldDB" id="C0QCP5"/>
<dbReference type="InterPro" id="IPR029046">
    <property type="entry name" value="LolA/LolB/LppX"/>
</dbReference>
<dbReference type="HOGENOM" id="CLU_081285_2_0_7"/>
<protein>
    <submittedName>
        <fullName evidence="3">LolF</fullName>
    </submittedName>
</protein>
<dbReference type="PANTHER" id="PTHR37507:SF2">
    <property type="entry name" value="SPORULATION PROTEIN YDCC"/>
    <property type="match status" value="1"/>
</dbReference>
<gene>
    <name evidence="3" type="primary">lolF</name>
    <name evidence="3" type="ordered locus">HRM2_20210</name>
</gene>
<accession>C0QCP5</accession>
<sequence length="251" mass="29432">MEKFYWIFFSFFAFSLFFYAGPVLSENITPQQILQYADEIRSPQADYSVMAKITSQKPNKKDKIAIYEILMKGQDNTIIKTLSPEVDKGTSLLMLRYDLWVFLQTISKPLRISLQQRLFGEAANGDVARANFSGDYDPELIDIVTIKGKTFYLLELTAKNEKVTYHKVKLWVMKDTYYPLKGEFYAFSGKLLKICYYTNYKLILDKMRPTRLVLDNPLVKGQRTVIDYDNMILDTFSDKIFTKNYMKKLKY</sequence>
<proteinExistence type="predicted"/>
<evidence type="ECO:0000256" key="1">
    <source>
        <dbReference type="ARBA" id="ARBA00022729"/>
    </source>
</evidence>
<dbReference type="STRING" id="177437.HRM2_20210"/>
<reference evidence="3 4" key="1">
    <citation type="journal article" date="2009" name="Environ. Microbiol.">
        <title>Genome sequence of Desulfobacterium autotrophicum HRM2, a marine sulfate reducer oxidizing organic carbon completely to carbon dioxide.</title>
        <authorList>
            <person name="Strittmatter A.W."/>
            <person name="Liesegang H."/>
            <person name="Rabus R."/>
            <person name="Decker I."/>
            <person name="Amann J."/>
            <person name="Andres S."/>
            <person name="Henne A."/>
            <person name="Fricke W.F."/>
            <person name="Martinez-Arias R."/>
            <person name="Bartels D."/>
            <person name="Goesmann A."/>
            <person name="Krause L."/>
            <person name="Puehler A."/>
            <person name="Klenk H.P."/>
            <person name="Richter M."/>
            <person name="Schuler M."/>
            <person name="Gloeckner F.O."/>
            <person name="Meyerdierks A."/>
            <person name="Gottschalk G."/>
            <person name="Amann R."/>
        </authorList>
    </citation>
    <scope>NUCLEOTIDE SEQUENCE [LARGE SCALE GENOMIC DNA]</scope>
    <source>
        <strain evidence="4">ATCC 43914 / DSM 3382 / HRM2</strain>
    </source>
</reference>
<dbReference type="OrthoDB" id="357718at2"/>
<feature type="domain" description="Uncharacterized protein TP-0789" evidence="2">
    <location>
        <begin position="73"/>
        <end position="248"/>
    </location>
</feature>
<keyword evidence="4" id="KW-1185">Reference proteome</keyword>
<dbReference type="PANTHER" id="PTHR37507">
    <property type="entry name" value="SPORULATION PROTEIN YDCC"/>
    <property type="match status" value="1"/>
</dbReference>
<evidence type="ECO:0000259" key="2">
    <source>
        <dbReference type="Pfam" id="PF17131"/>
    </source>
</evidence>
<dbReference type="InterPro" id="IPR011220">
    <property type="entry name" value="UCP028205"/>
</dbReference>
<evidence type="ECO:0000313" key="4">
    <source>
        <dbReference type="Proteomes" id="UP000000442"/>
    </source>
</evidence>
<dbReference type="SUPFAM" id="SSF89392">
    <property type="entry name" value="Prokaryotic lipoproteins and lipoprotein localization factors"/>
    <property type="match status" value="1"/>
</dbReference>
<evidence type="ECO:0000313" key="3">
    <source>
        <dbReference type="EMBL" id="ACN15122.1"/>
    </source>
</evidence>
<dbReference type="RefSeq" id="WP_015903900.1">
    <property type="nucleotide sequence ID" value="NC_012108.1"/>
</dbReference>
<dbReference type="Pfam" id="PF17131">
    <property type="entry name" value="LolA_like"/>
    <property type="match status" value="1"/>
</dbReference>
<dbReference type="CDD" id="cd16329">
    <property type="entry name" value="LolA_like"/>
    <property type="match status" value="1"/>
</dbReference>
<dbReference type="eggNOG" id="COG2834">
    <property type="taxonomic scope" value="Bacteria"/>
</dbReference>
<dbReference type="InterPro" id="IPR033399">
    <property type="entry name" value="TP_0789-like"/>
</dbReference>
<dbReference type="Gene3D" id="2.50.20.10">
    <property type="entry name" value="Lipoprotein localisation LolA/LolB/LppX"/>
    <property type="match status" value="1"/>
</dbReference>